<keyword evidence="1" id="KW-0732">Signal</keyword>
<dbReference type="Proteomes" id="UP000095282">
    <property type="component" value="Unplaced"/>
</dbReference>
<accession>A0A1I7TRJ5</accession>
<evidence type="ECO:0000313" key="3">
    <source>
        <dbReference type="WBParaSite" id="Csp11.Scaffold629.g11061.t1"/>
    </source>
</evidence>
<evidence type="ECO:0000256" key="1">
    <source>
        <dbReference type="SAM" id="SignalP"/>
    </source>
</evidence>
<feature type="chain" id="PRO_5009307898" evidence="1">
    <location>
        <begin position="23"/>
        <end position="123"/>
    </location>
</feature>
<evidence type="ECO:0000313" key="2">
    <source>
        <dbReference type="Proteomes" id="UP000095282"/>
    </source>
</evidence>
<sequence>MALKFALFASITLFLFVGSINSISCYSYNEYTDSPGVIHDVKFCTSTYMFNGDAAFTGRNTLRNMDFEENECALREMRWSNDQVDGHFECICTSDLCNYPLTFKEVIHRNFTIKPIFNTHKLL</sequence>
<dbReference type="WBParaSite" id="Csp11.Scaffold629.g11061.t1">
    <property type="protein sequence ID" value="Csp11.Scaffold629.g11061.t1"/>
    <property type="gene ID" value="Csp11.Scaffold629.g11061"/>
</dbReference>
<dbReference type="AlphaFoldDB" id="A0A1I7TRJ5"/>
<feature type="signal peptide" evidence="1">
    <location>
        <begin position="1"/>
        <end position="22"/>
    </location>
</feature>
<name>A0A1I7TRJ5_9PELO</name>
<keyword evidence="2" id="KW-1185">Reference proteome</keyword>
<organism evidence="2 3">
    <name type="scientific">Caenorhabditis tropicalis</name>
    <dbReference type="NCBI Taxonomy" id="1561998"/>
    <lineage>
        <taxon>Eukaryota</taxon>
        <taxon>Metazoa</taxon>
        <taxon>Ecdysozoa</taxon>
        <taxon>Nematoda</taxon>
        <taxon>Chromadorea</taxon>
        <taxon>Rhabditida</taxon>
        <taxon>Rhabditina</taxon>
        <taxon>Rhabditomorpha</taxon>
        <taxon>Rhabditoidea</taxon>
        <taxon>Rhabditidae</taxon>
        <taxon>Peloderinae</taxon>
        <taxon>Caenorhabditis</taxon>
    </lineage>
</organism>
<proteinExistence type="predicted"/>
<protein>
    <submittedName>
        <fullName evidence="3">Activin_recp domain-containing protein</fullName>
    </submittedName>
</protein>
<reference evidence="3" key="1">
    <citation type="submission" date="2016-11" db="UniProtKB">
        <authorList>
            <consortium name="WormBaseParasite"/>
        </authorList>
    </citation>
    <scope>IDENTIFICATION</scope>
</reference>